<feature type="transmembrane region" description="Helical" evidence="4">
    <location>
        <begin position="6"/>
        <end position="21"/>
    </location>
</feature>
<dbReference type="Gene3D" id="1.10.10.60">
    <property type="entry name" value="Homeodomain-like"/>
    <property type="match status" value="2"/>
</dbReference>
<keyword evidence="4" id="KW-1133">Transmembrane helix</keyword>
<evidence type="ECO:0000256" key="4">
    <source>
        <dbReference type="SAM" id="Phobius"/>
    </source>
</evidence>
<keyword evidence="4" id="KW-0472">Membrane</keyword>
<dbReference type="InterPro" id="IPR020449">
    <property type="entry name" value="Tscrpt_reg_AraC-type_HTH"/>
</dbReference>
<dbReference type="EMBL" id="JBHMFC010000009">
    <property type="protein sequence ID" value="MFB9055700.1"/>
    <property type="molecule type" value="Genomic_DNA"/>
</dbReference>
<dbReference type="RefSeq" id="WP_379859891.1">
    <property type="nucleotide sequence ID" value="NZ_JBHMFC010000009.1"/>
</dbReference>
<reference evidence="6 7" key="1">
    <citation type="submission" date="2024-09" db="EMBL/GenBank/DDBJ databases">
        <authorList>
            <person name="Sun Q."/>
            <person name="Mori K."/>
        </authorList>
    </citation>
    <scope>NUCLEOTIDE SEQUENCE [LARGE SCALE GENOMIC DNA]</scope>
    <source>
        <strain evidence="6 7">CECT 8622</strain>
    </source>
</reference>
<dbReference type="PROSITE" id="PS00041">
    <property type="entry name" value="HTH_ARAC_FAMILY_1"/>
    <property type="match status" value="1"/>
</dbReference>
<feature type="transmembrane region" description="Helical" evidence="4">
    <location>
        <begin position="61"/>
        <end position="81"/>
    </location>
</feature>
<dbReference type="PRINTS" id="PR00032">
    <property type="entry name" value="HTHARAC"/>
</dbReference>
<dbReference type="InterPro" id="IPR018060">
    <property type="entry name" value="HTH_AraC"/>
</dbReference>
<evidence type="ECO:0000259" key="5">
    <source>
        <dbReference type="PROSITE" id="PS01124"/>
    </source>
</evidence>
<dbReference type="SUPFAM" id="SSF46689">
    <property type="entry name" value="Homeodomain-like"/>
    <property type="match status" value="1"/>
</dbReference>
<sequence>MIYIFFIASFNALFFLVLLLQKKPKLLYDYILIFWLLYLGVATAIYAFATNYLLEAPFVSSGIIALFLLHGPFLYLYVSALTSDNKKFRIKNTLHFVPFLAFIFYLLVASQFPAYAEGIRIDHVNHGVHEPPFLFVIFLMLTALSGPLYFLLAHREYRKIKGSILEFSSRDINLDWLGKLITIFGIVWTLLIIIAVIHHVFHFFSMVFCTDGLFLSLSVFIILIGYYGLKQQEVFISFPVEEPEEPVDVNKIKYASSRLDDTGLQKCFNRIQRYMVAQKPYLDPDLTLPKLAKDLNVPAHHLSQVINEMHGKNFFDFINQFRVDEVKRKIRDSKFKKYSLLGIALESGFNSKSAFNRVFKNLNGTTPSEFRDALPPS</sequence>
<feature type="transmembrane region" description="Helical" evidence="4">
    <location>
        <begin position="93"/>
        <end position="112"/>
    </location>
</feature>
<evidence type="ECO:0000313" key="6">
    <source>
        <dbReference type="EMBL" id="MFB9055700.1"/>
    </source>
</evidence>
<keyword evidence="7" id="KW-1185">Reference proteome</keyword>
<evidence type="ECO:0000256" key="1">
    <source>
        <dbReference type="ARBA" id="ARBA00023015"/>
    </source>
</evidence>
<gene>
    <name evidence="6" type="ORF">ACFFU9_03005</name>
</gene>
<keyword evidence="4" id="KW-0812">Transmembrane</keyword>
<dbReference type="SMART" id="SM00342">
    <property type="entry name" value="HTH_ARAC"/>
    <property type="match status" value="1"/>
</dbReference>
<dbReference type="Pfam" id="PF12833">
    <property type="entry name" value="HTH_18"/>
    <property type="match status" value="1"/>
</dbReference>
<keyword evidence="3" id="KW-0804">Transcription</keyword>
<feature type="transmembrane region" description="Helical" evidence="4">
    <location>
        <begin position="132"/>
        <end position="153"/>
    </location>
</feature>
<dbReference type="PANTHER" id="PTHR43280">
    <property type="entry name" value="ARAC-FAMILY TRANSCRIPTIONAL REGULATOR"/>
    <property type="match status" value="1"/>
</dbReference>
<feature type="transmembrane region" description="Helical" evidence="4">
    <location>
        <begin position="203"/>
        <end position="229"/>
    </location>
</feature>
<dbReference type="InterPro" id="IPR018062">
    <property type="entry name" value="HTH_AraC-typ_CS"/>
</dbReference>
<dbReference type="PANTHER" id="PTHR43280:SF29">
    <property type="entry name" value="ARAC-FAMILY TRANSCRIPTIONAL REGULATOR"/>
    <property type="match status" value="1"/>
</dbReference>
<name>A0ABV5F8G1_9FLAO</name>
<evidence type="ECO:0000256" key="3">
    <source>
        <dbReference type="ARBA" id="ARBA00023163"/>
    </source>
</evidence>
<evidence type="ECO:0000313" key="7">
    <source>
        <dbReference type="Proteomes" id="UP001589585"/>
    </source>
</evidence>
<organism evidence="6 7">
    <name type="scientific">Mariniflexile ostreae</name>
    <dbReference type="NCBI Taxonomy" id="1520892"/>
    <lineage>
        <taxon>Bacteria</taxon>
        <taxon>Pseudomonadati</taxon>
        <taxon>Bacteroidota</taxon>
        <taxon>Flavobacteriia</taxon>
        <taxon>Flavobacteriales</taxon>
        <taxon>Flavobacteriaceae</taxon>
        <taxon>Mariniflexile</taxon>
    </lineage>
</organism>
<evidence type="ECO:0000256" key="2">
    <source>
        <dbReference type="ARBA" id="ARBA00023125"/>
    </source>
</evidence>
<accession>A0ABV5F8G1</accession>
<proteinExistence type="predicted"/>
<protein>
    <submittedName>
        <fullName evidence="6">Helix-turn-helix domain-containing protein</fullName>
    </submittedName>
</protein>
<comment type="caution">
    <text evidence="6">The sequence shown here is derived from an EMBL/GenBank/DDBJ whole genome shotgun (WGS) entry which is preliminary data.</text>
</comment>
<keyword evidence="1" id="KW-0805">Transcription regulation</keyword>
<dbReference type="PROSITE" id="PS01124">
    <property type="entry name" value="HTH_ARAC_FAMILY_2"/>
    <property type="match status" value="1"/>
</dbReference>
<feature type="transmembrane region" description="Helical" evidence="4">
    <location>
        <begin position="28"/>
        <end position="49"/>
    </location>
</feature>
<dbReference type="Proteomes" id="UP001589585">
    <property type="component" value="Unassembled WGS sequence"/>
</dbReference>
<feature type="transmembrane region" description="Helical" evidence="4">
    <location>
        <begin position="174"/>
        <end position="197"/>
    </location>
</feature>
<keyword evidence="2" id="KW-0238">DNA-binding</keyword>
<dbReference type="InterPro" id="IPR009057">
    <property type="entry name" value="Homeodomain-like_sf"/>
</dbReference>
<feature type="domain" description="HTH araC/xylS-type" evidence="5">
    <location>
        <begin position="269"/>
        <end position="373"/>
    </location>
</feature>